<name>A0A4R0MKD8_9SPHI</name>
<proteinExistence type="predicted"/>
<dbReference type="InterPro" id="IPR024163">
    <property type="entry name" value="Aerotolerance_reg_N"/>
</dbReference>
<gene>
    <name evidence="3" type="ORF">EZ428_23005</name>
</gene>
<comment type="caution">
    <text evidence="3">The sequence shown here is derived from an EMBL/GenBank/DDBJ whole genome shotgun (WGS) entry which is preliminary data.</text>
</comment>
<dbReference type="InterPro" id="IPR011933">
    <property type="entry name" value="Double_TM_dom"/>
</dbReference>
<evidence type="ECO:0000313" key="3">
    <source>
        <dbReference type="EMBL" id="TCC87069.1"/>
    </source>
</evidence>
<keyword evidence="1" id="KW-1133">Transmembrane helix</keyword>
<keyword evidence="1" id="KW-0812">Transmembrane</keyword>
<evidence type="ECO:0000256" key="1">
    <source>
        <dbReference type="SAM" id="Phobius"/>
    </source>
</evidence>
<accession>A0A4R0MKD8</accession>
<dbReference type="NCBIfam" id="TIGR02226">
    <property type="entry name" value="two_anch"/>
    <property type="match status" value="1"/>
</dbReference>
<dbReference type="RefSeq" id="WP_131555685.1">
    <property type="nucleotide sequence ID" value="NZ_SJSK01000008.1"/>
</dbReference>
<dbReference type="PANTHER" id="PTHR37464">
    <property type="entry name" value="BLL2463 PROTEIN"/>
    <property type="match status" value="1"/>
</dbReference>
<dbReference type="Proteomes" id="UP000292884">
    <property type="component" value="Unassembled WGS sequence"/>
</dbReference>
<dbReference type="OrthoDB" id="890881at2"/>
<feature type="transmembrane region" description="Helical" evidence="1">
    <location>
        <begin position="56"/>
        <end position="78"/>
    </location>
</feature>
<feature type="domain" description="Aerotolerance regulator N-terminal" evidence="2">
    <location>
        <begin position="1"/>
        <end position="76"/>
    </location>
</feature>
<protein>
    <recommendedName>
        <fullName evidence="2">Aerotolerance regulator N-terminal domain-containing protein</fullName>
    </recommendedName>
</protein>
<dbReference type="PANTHER" id="PTHR37464:SF1">
    <property type="entry name" value="BLL2463 PROTEIN"/>
    <property type="match status" value="1"/>
</dbReference>
<keyword evidence="1" id="KW-0472">Membrane</keyword>
<keyword evidence="4" id="KW-1185">Reference proteome</keyword>
<dbReference type="Pfam" id="PF07584">
    <property type="entry name" value="BatA"/>
    <property type="match status" value="1"/>
</dbReference>
<dbReference type="EMBL" id="SJSK01000008">
    <property type="protein sequence ID" value="TCC87069.1"/>
    <property type="molecule type" value="Genomic_DNA"/>
</dbReference>
<dbReference type="AlphaFoldDB" id="A0A4R0MKD8"/>
<sequence length="456" mass="51637">MNLLYPIGLLALAGLIIPVLLHLWNVKQGKTLKIGSIALLGENSTSSSRNFKITDWLLFILRCLIVILLAFVLAQPFIKKTITHTKNSGWVLLDRNQFSTVYQTNQQTIDSLVNLGYELRDFNLGFTQFFLKDSLAHATKSGTLSYSVLLRQLNKQIPVGYSAYLFADHRLSNFDGDLPKLSFNLTWKEFKQGDTIKTWSTKFLNKSYEGKSTPIATSYTTSQSQNLPVVKVAIHDPIGNDAKYIKASLGAISDFTKRKFEVVNWNVAITDADVVFWLSDEPFNAALKANASLLTYQKGKILKVNSNMNLGEGSDQKIELYQRIAFDNLQGNTIWTDGFGVPLLIKKREAELNHFYFYSRFNPNWGDLVWNVQFTRAIIPIVLGNENIQDFGFEDNAADQRALDQQQLVEAKINKPSTSTSTTHQDLDHILWVLALVVLLMERILSFSKKTEHVKN</sequence>
<evidence type="ECO:0000259" key="2">
    <source>
        <dbReference type="Pfam" id="PF07584"/>
    </source>
</evidence>
<organism evidence="3 4">
    <name type="scientific">Pedobacter frigiditerrae</name>
    <dbReference type="NCBI Taxonomy" id="2530452"/>
    <lineage>
        <taxon>Bacteria</taxon>
        <taxon>Pseudomonadati</taxon>
        <taxon>Bacteroidota</taxon>
        <taxon>Sphingobacteriia</taxon>
        <taxon>Sphingobacteriales</taxon>
        <taxon>Sphingobacteriaceae</taxon>
        <taxon>Pedobacter</taxon>
    </lineage>
</organism>
<evidence type="ECO:0000313" key="4">
    <source>
        <dbReference type="Proteomes" id="UP000292884"/>
    </source>
</evidence>
<feature type="transmembrane region" description="Helical" evidence="1">
    <location>
        <begin position="6"/>
        <end position="24"/>
    </location>
</feature>
<reference evidence="3 4" key="1">
    <citation type="submission" date="2019-02" db="EMBL/GenBank/DDBJ databases">
        <title>Pedobacter sp. RP-1-13 sp. nov., isolated from Arctic soil.</title>
        <authorList>
            <person name="Dahal R.H."/>
        </authorList>
    </citation>
    <scope>NUCLEOTIDE SEQUENCE [LARGE SCALE GENOMIC DNA]</scope>
    <source>
        <strain evidence="3 4">RP-1-13</strain>
    </source>
</reference>